<dbReference type="InterPro" id="IPR011335">
    <property type="entry name" value="Restrct_endonuc-II-like"/>
</dbReference>
<dbReference type="Proteomes" id="UP000070352">
    <property type="component" value="Unassembled WGS sequence"/>
</dbReference>
<evidence type="ECO:0000256" key="1">
    <source>
        <dbReference type="SAM" id="Phobius"/>
    </source>
</evidence>
<dbReference type="EMBL" id="LSKU01000001">
    <property type="protein sequence ID" value="KXG42889.1"/>
    <property type="molecule type" value="Genomic_DNA"/>
</dbReference>
<gene>
    <name evidence="3" type="ORF">U473_01715</name>
</gene>
<name>A0A135L1Y3_9BACI</name>
<keyword evidence="1" id="KW-0812">Transmembrane</keyword>
<dbReference type="Gene3D" id="3.40.960.10">
    <property type="entry name" value="VSR Endonuclease"/>
    <property type="match status" value="1"/>
</dbReference>
<dbReference type="AlphaFoldDB" id="A0A135L1Y3"/>
<accession>A0A135L1Y3</accession>
<protein>
    <recommendedName>
        <fullName evidence="2">Restriction endonuclease type II-like domain-containing protein</fullName>
    </recommendedName>
</protein>
<reference evidence="3 4" key="1">
    <citation type="submission" date="2016-02" db="EMBL/GenBank/DDBJ databases">
        <title>Draft Genome for Tepidibacillus decaturensis nov. sp. Strain Z9, an Anaerobic, Moderately Thermophilic and Heterotrophic Bacterium from Deep Subsurface of the Illinois Basin, USA.</title>
        <authorList>
            <person name="Dong Y."/>
            <person name="Chang J.Y."/>
            <person name="Sanford R."/>
            <person name="Fouke B.W."/>
        </authorList>
    </citation>
    <scope>NUCLEOTIDE SEQUENCE [LARGE SCALE GENOMIC DNA]</scope>
    <source>
        <strain evidence="3 4">Z9</strain>
    </source>
</reference>
<dbReference type="InterPro" id="IPR049468">
    <property type="entry name" value="Restrct_endonuc-II-like_dom"/>
</dbReference>
<feature type="domain" description="Restriction endonuclease type II-like" evidence="2">
    <location>
        <begin position="46"/>
        <end position="125"/>
    </location>
</feature>
<dbReference type="OrthoDB" id="9757917at2"/>
<keyword evidence="1" id="KW-0472">Membrane</keyword>
<evidence type="ECO:0000313" key="4">
    <source>
        <dbReference type="Proteomes" id="UP000070352"/>
    </source>
</evidence>
<proteinExistence type="predicted"/>
<evidence type="ECO:0000259" key="2">
    <source>
        <dbReference type="Pfam" id="PF18741"/>
    </source>
</evidence>
<feature type="transmembrane region" description="Helical" evidence="1">
    <location>
        <begin position="6"/>
        <end position="23"/>
    </location>
</feature>
<keyword evidence="1" id="KW-1133">Transmembrane helix</keyword>
<dbReference type="Pfam" id="PF18741">
    <property type="entry name" value="MTES_1575"/>
    <property type="match status" value="1"/>
</dbReference>
<dbReference type="STRING" id="1413211.U473_01715"/>
<dbReference type="SUPFAM" id="SSF52980">
    <property type="entry name" value="Restriction endonuclease-like"/>
    <property type="match status" value="1"/>
</dbReference>
<keyword evidence="4" id="KW-1185">Reference proteome</keyword>
<dbReference type="RefSeq" id="WP_068722762.1">
    <property type="nucleotide sequence ID" value="NZ_LSKU01000001.1"/>
</dbReference>
<sequence length="142" mass="16487">MGDLIGAGILIIGTVLSFVFFLTRSKDNNNEVVIDGERLKTESPIERRLYDALTSRGYYIVTQYPMGKYRIDIALPQNKIAIECDGHQFHSSKEAKERDKRKDKFLRSKGWKVIRIPGWMIYKSLPRVIRIIEDEIKDEVLV</sequence>
<organism evidence="3 4">
    <name type="scientific">Tepidibacillus decaturensis</name>
    <dbReference type="NCBI Taxonomy" id="1413211"/>
    <lineage>
        <taxon>Bacteria</taxon>
        <taxon>Bacillati</taxon>
        <taxon>Bacillota</taxon>
        <taxon>Bacilli</taxon>
        <taxon>Bacillales</taxon>
        <taxon>Bacillaceae</taxon>
        <taxon>Tepidibacillus</taxon>
    </lineage>
</organism>
<evidence type="ECO:0000313" key="3">
    <source>
        <dbReference type="EMBL" id="KXG42889.1"/>
    </source>
</evidence>
<comment type="caution">
    <text evidence="3">The sequence shown here is derived from an EMBL/GenBank/DDBJ whole genome shotgun (WGS) entry which is preliminary data.</text>
</comment>